<dbReference type="InterPro" id="IPR025422">
    <property type="entry name" value="TGA_domain"/>
</dbReference>
<dbReference type="GO" id="GO:0043565">
    <property type="term" value="F:sequence-specific DNA binding"/>
    <property type="evidence" value="ECO:0007669"/>
    <property type="project" value="InterPro"/>
</dbReference>
<feature type="domain" description="DOG1" evidence="1">
    <location>
        <begin position="7"/>
        <end position="243"/>
    </location>
</feature>
<keyword evidence="3" id="KW-1185">Reference proteome</keyword>
<reference evidence="2 3" key="1">
    <citation type="journal article" date="2018" name="Mol. Plant">
        <title>The genome of Artemisia annua provides insight into the evolution of Asteraceae family and artemisinin biosynthesis.</title>
        <authorList>
            <person name="Shen Q."/>
            <person name="Zhang L."/>
            <person name="Liao Z."/>
            <person name="Wang S."/>
            <person name="Yan T."/>
            <person name="Shi P."/>
            <person name="Liu M."/>
            <person name="Fu X."/>
            <person name="Pan Q."/>
            <person name="Wang Y."/>
            <person name="Lv Z."/>
            <person name="Lu X."/>
            <person name="Zhang F."/>
            <person name="Jiang W."/>
            <person name="Ma Y."/>
            <person name="Chen M."/>
            <person name="Hao X."/>
            <person name="Li L."/>
            <person name="Tang Y."/>
            <person name="Lv G."/>
            <person name="Zhou Y."/>
            <person name="Sun X."/>
            <person name="Brodelius P.E."/>
            <person name="Rose J.K.C."/>
            <person name="Tang K."/>
        </authorList>
    </citation>
    <scope>NUCLEOTIDE SEQUENCE [LARGE SCALE GENOMIC DNA]</scope>
    <source>
        <strain evidence="3">cv. Huhao1</strain>
        <tissue evidence="2">Leaf</tissue>
    </source>
</reference>
<dbReference type="PANTHER" id="PTHR46354:SF7">
    <property type="entry name" value="PROTEIN DOG1-LIKE 1"/>
    <property type="match status" value="1"/>
</dbReference>
<dbReference type="Pfam" id="PF14144">
    <property type="entry name" value="DOG1"/>
    <property type="match status" value="1"/>
</dbReference>
<dbReference type="InterPro" id="IPR051886">
    <property type="entry name" value="Seed_Dev/Stress_Resp_Reg"/>
</dbReference>
<dbReference type="Proteomes" id="UP000245207">
    <property type="component" value="Unassembled WGS sequence"/>
</dbReference>
<evidence type="ECO:0000259" key="1">
    <source>
        <dbReference type="PROSITE" id="PS51806"/>
    </source>
</evidence>
<accession>A0A2U1Q5S8</accession>
<dbReference type="AlphaFoldDB" id="A0A2U1Q5S8"/>
<comment type="caution">
    <text evidence="2">The sequence shown here is derived from an EMBL/GenBank/DDBJ whole genome shotgun (WGS) entry which is preliminary data.</text>
</comment>
<organism evidence="2 3">
    <name type="scientific">Artemisia annua</name>
    <name type="common">Sweet wormwood</name>
    <dbReference type="NCBI Taxonomy" id="35608"/>
    <lineage>
        <taxon>Eukaryota</taxon>
        <taxon>Viridiplantae</taxon>
        <taxon>Streptophyta</taxon>
        <taxon>Embryophyta</taxon>
        <taxon>Tracheophyta</taxon>
        <taxon>Spermatophyta</taxon>
        <taxon>Magnoliopsida</taxon>
        <taxon>eudicotyledons</taxon>
        <taxon>Gunneridae</taxon>
        <taxon>Pentapetalae</taxon>
        <taxon>asterids</taxon>
        <taxon>campanulids</taxon>
        <taxon>Asterales</taxon>
        <taxon>Asteraceae</taxon>
        <taxon>Asteroideae</taxon>
        <taxon>Anthemideae</taxon>
        <taxon>Artemisiinae</taxon>
        <taxon>Artemisia</taxon>
    </lineage>
</organism>
<evidence type="ECO:0000313" key="3">
    <source>
        <dbReference type="Proteomes" id="UP000245207"/>
    </source>
</evidence>
<dbReference type="OrthoDB" id="542841at2759"/>
<dbReference type="EMBL" id="PKPP01000398">
    <property type="protein sequence ID" value="PWA93292.1"/>
    <property type="molecule type" value="Genomic_DNA"/>
</dbReference>
<name>A0A2U1Q5S8_ARTAN</name>
<dbReference type="PROSITE" id="PS51806">
    <property type="entry name" value="DOG1"/>
    <property type="match status" value="1"/>
</dbReference>
<dbReference type="STRING" id="35608.A0A2U1Q5S8"/>
<sequence>MGEQVTHQHFQCCYQNWMAQQWLDHDELVQALTNYQTDLDYLQLITKKVTTHYENYSASRARLAKHDGPSFMFPTWGTTIENSLLWVGGCKPSLIIRLVYALCGSQLDAHFAEFLDGVRHGNMGDISTSQLKNIDDLRAKTVEDEDKLNSRVENLQEQAVDQVLLAKNYTQVGESSHGEVVGRAMDTHSHDLYNVLVEADKLRLNVLKGIMDILKPLQSVEFLVAAKKLHLSLHELSKRRDISMGVTQLLNTSIASSSNKTPPKP</sequence>
<dbReference type="GO" id="GO:0006351">
    <property type="term" value="P:DNA-templated transcription"/>
    <property type="evidence" value="ECO:0007669"/>
    <property type="project" value="InterPro"/>
</dbReference>
<gene>
    <name evidence="2" type="ORF">CTI12_AA067240</name>
</gene>
<evidence type="ECO:0000313" key="2">
    <source>
        <dbReference type="EMBL" id="PWA93292.1"/>
    </source>
</evidence>
<proteinExistence type="predicted"/>
<protein>
    <submittedName>
        <fullName evidence="2">Transcription factor TGA like domain-containing protein</fullName>
    </submittedName>
</protein>
<dbReference type="PANTHER" id="PTHR46354">
    <property type="entry name" value="DOG1 DOMAIN-CONTAINING PROTEIN"/>
    <property type="match status" value="1"/>
</dbReference>